<proteinExistence type="predicted"/>
<gene>
    <name evidence="3" type="ORF">IQ235_14030</name>
</gene>
<keyword evidence="2" id="KW-0472">Membrane</keyword>
<protein>
    <submittedName>
        <fullName evidence="3">Uncharacterized protein</fullName>
    </submittedName>
</protein>
<comment type="caution">
    <text evidence="3">The sequence shown here is derived from an EMBL/GenBank/DDBJ whole genome shotgun (WGS) entry which is preliminary data.</text>
</comment>
<evidence type="ECO:0000256" key="2">
    <source>
        <dbReference type="SAM" id="Phobius"/>
    </source>
</evidence>
<feature type="region of interest" description="Disordered" evidence="1">
    <location>
        <begin position="54"/>
        <end position="77"/>
    </location>
</feature>
<dbReference type="RefSeq" id="WP_264322087.1">
    <property type="nucleotide sequence ID" value="NZ_JADEXN010000263.1"/>
</dbReference>
<keyword evidence="2" id="KW-0812">Transmembrane</keyword>
<evidence type="ECO:0000313" key="4">
    <source>
        <dbReference type="Proteomes" id="UP000621799"/>
    </source>
</evidence>
<evidence type="ECO:0000313" key="3">
    <source>
        <dbReference type="EMBL" id="MBE9041897.1"/>
    </source>
</evidence>
<dbReference type="AlphaFoldDB" id="A0A928VZV2"/>
<accession>A0A928VZV2</accession>
<dbReference type="Proteomes" id="UP000621799">
    <property type="component" value="Unassembled WGS sequence"/>
</dbReference>
<name>A0A928VZV2_9CYAN</name>
<feature type="compositionally biased region" description="Basic and acidic residues" evidence="1">
    <location>
        <begin position="66"/>
        <end position="77"/>
    </location>
</feature>
<evidence type="ECO:0000256" key="1">
    <source>
        <dbReference type="SAM" id="MobiDB-lite"/>
    </source>
</evidence>
<keyword evidence="2" id="KW-1133">Transmembrane helix</keyword>
<sequence>MSSTQKNSSQPEASNTPDLLLGLAVAPVLAGLWGGQILLEWMREVGQVSEEILRGDRLPTLNFPPSEERVGDPELGE</sequence>
<reference evidence="3" key="1">
    <citation type="submission" date="2020-10" db="EMBL/GenBank/DDBJ databases">
        <authorList>
            <person name="Castelo-Branco R."/>
            <person name="Eusebio N."/>
            <person name="Adriana R."/>
            <person name="Vieira A."/>
            <person name="Brugerolle De Fraissinette N."/>
            <person name="Rezende De Castro R."/>
            <person name="Schneider M.P."/>
            <person name="Vasconcelos V."/>
            <person name="Leao P.N."/>
        </authorList>
    </citation>
    <scope>NUCLEOTIDE SEQUENCE</scope>
    <source>
        <strain evidence="3">LEGE 11467</strain>
    </source>
</reference>
<organism evidence="3 4">
    <name type="scientific">Zarconia navalis LEGE 11467</name>
    <dbReference type="NCBI Taxonomy" id="1828826"/>
    <lineage>
        <taxon>Bacteria</taxon>
        <taxon>Bacillati</taxon>
        <taxon>Cyanobacteriota</taxon>
        <taxon>Cyanophyceae</taxon>
        <taxon>Oscillatoriophycideae</taxon>
        <taxon>Oscillatoriales</taxon>
        <taxon>Oscillatoriales incertae sedis</taxon>
        <taxon>Zarconia</taxon>
        <taxon>Zarconia navalis</taxon>
    </lineage>
</organism>
<dbReference type="EMBL" id="JADEXN010000263">
    <property type="protein sequence ID" value="MBE9041897.1"/>
    <property type="molecule type" value="Genomic_DNA"/>
</dbReference>
<feature type="transmembrane region" description="Helical" evidence="2">
    <location>
        <begin position="20"/>
        <end position="39"/>
    </location>
</feature>
<keyword evidence="4" id="KW-1185">Reference proteome</keyword>